<keyword evidence="3" id="KW-1185">Reference proteome</keyword>
<dbReference type="Proteomes" id="UP001549031">
    <property type="component" value="Unassembled WGS sequence"/>
</dbReference>
<keyword evidence="1" id="KW-0812">Transmembrane</keyword>
<name>A0ABV2HCQ1_9HYPH</name>
<feature type="transmembrane region" description="Helical" evidence="1">
    <location>
        <begin position="7"/>
        <end position="26"/>
    </location>
</feature>
<dbReference type="EMBL" id="JBEPLJ010000023">
    <property type="protein sequence ID" value="MET3588328.1"/>
    <property type="molecule type" value="Genomic_DNA"/>
</dbReference>
<organism evidence="2 3">
    <name type="scientific">Pseudorhizobium tarimense</name>
    <dbReference type="NCBI Taxonomy" id="1079109"/>
    <lineage>
        <taxon>Bacteria</taxon>
        <taxon>Pseudomonadati</taxon>
        <taxon>Pseudomonadota</taxon>
        <taxon>Alphaproteobacteria</taxon>
        <taxon>Hyphomicrobiales</taxon>
        <taxon>Rhizobiaceae</taxon>
        <taxon>Rhizobium/Agrobacterium group</taxon>
        <taxon>Pseudorhizobium</taxon>
    </lineage>
</organism>
<evidence type="ECO:0000313" key="3">
    <source>
        <dbReference type="Proteomes" id="UP001549031"/>
    </source>
</evidence>
<proteinExistence type="predicted"/>
<keyword evidence="1" id="KW-0472">Membrane</keyword>
<sequence>MNSRSGLYMIIGALVVVVIGLGIYVYQEESEPSGVEITIGEDGVSVEGNQISTLLEPTISAAETLQ</sequence>
<comment type="caution">
    <text evidence="2">The sequence shown here is derived from an EMBL/GenBank/DDBJ whole genome shotgun (WGS) entry which is preliminary data.</text>
</comment>
<protein>
    <recommendedName>
        <fullName evidence="4">HlyD family secretion protein</fullName>
    </recommendedName>
</protein>
<accession>A0ABV2HCQ1</accession>
<evidence type="ECO:0000313" key="2">
    <source>
        <dbReference type="EMBL" id="MET3588328.1"/>
    </source>
</evidence>
<evidence type="ECO:0008006" key="4">
    <source>
        <dbReference type="Google" id="ProtNLM"/>
    </source>
</evidence>
<gene>
    <name evidence="2" type="ORF">ABID21_004464</name>
</gene>
<evidence type="ECO:0000256" key="1">
    <source>
        <dbReference type="SAM" id="Phobius"/>
    </source>
</evidence>
<keyword evidence="1" id="KW-1133">Transmembrane helix</keyword>
<dbReference type="RefSeq" id="WP_247246079.1">
    <property type="nucleotide sequence ID" value="NZ_JALJRA010000024.1"/>
</dbReference>
<reference evidence="2 3" key="1">
    <citation type="submission" date="2024-06" db="EMBL/GenBank/DDBJ databases">
        <title>Genomic Encyclopedia of Type Strains, Phase IV (KMG-IV): sequencing the most valuable type-strain genomes for metagenomic binning, comparative biology and taxonomic classification.</title>
        <authorList>
            <person name="Goeker M."/>
        </authorList>
    </citation>
    <scope>NUCLEOTIDE SEQUENCE [LARGE SCALE GENOMIC DNA]</scope>
    <source>
        <strain evidence="2 3">DSM 105042</strain>
    </source>
</reference>